<dbReference type="SUPFAM" id="SSF53335">
    <property type="entry name" value="S-adenosyl-L-methionine-dependent methyltransferases"/>
    <property type="match status" value="1"/>
</dbReference>
<dbReference type="Proteomes" id="UP000199229">
    <property type="component" value="Unassembled WGS sequence"/>
</dbReference>
<keyword evidence="2" id="KW-0808">Transferase</keyword>
<proteinExistence type="predicted"/>
<dbReference type="GO" id="GO:0008168">
    <property type="term" value="F:methyltransferase activity"/>
    <property type="evidence" value="ECO:0007669"/>
    <property type="project" value="UniProtKB-KW"/>
</dbReference>
<dbReference type="AlphaFoldDB" id="A0A1I2TWI3"/>
<evidence type="ECO:0000256" key="1">
    <source>
        <dbReference type="SAM" id="MobiDB-lite"/>
    </source>
</evidence>
<gene>
    <name evidence="2" type="ORF">SAMN05192565_10844</name>
</gene>
<feature type="region of interest" description="Disordered" evidence="1">
    <location>
        <begin position="262"/>
        <end position="296"/>
    </location>
</feature>
<sequence>MDSRQRTLAAVRPHGRTGVELGPLDRPLVRRGDGDILYADHLSTEGLARKYAGHAAAGPQARGALVEVDLVLETQTLRQALGARGPVDYIVASHVIEHLPDVIGWLKDCAEALREDGLLFLAVPDMRFTFDRGRTLTTTGDLVGAHLAGATRPSAAQVYEHFAKAMQVDAEAVWAGRETRFPLFAGHGPEAGLEHARRVHETDGMIDVHCSVFTPDSFTAVLGEIIALGLVPFAFRELTPTPFGEIEFFALLCKCEGATPAERAASTPLPDRRAPRPARPGWRSRLARVGRLGDPR</sequence>
<dbReference type="STRING" id="582675.SAMN05192565_10844"/>
<reference evidence="3" key="1">
    <citation type="submission" date="2016-10" db="EMBL/GenBank/DDBJ databases">
        <authorList>
            <person name="Varghese N."/>
            <person name="Submissions S."/>
        </authorList>
    </citation>
    <scope>NUCLEOTIDE SEQUENCE [LARGE SCALE GENOMIC DNA]</scope>
    <source>
        <strain evidence="3">Gh-105</strain>
    </source>
</reference>
<dbReference type="GO" id="GO:0032259">
    <property type="term" value="P:methylation"/>
    <property type="evidence" value="ECO:0007669"/>
    <property type="project" value="UniProtKB-KW"/>
</dbReference>
<dbReference type="Pfam" id="PF13489">
    <property type="entry name" value="Methyltransf_23"/>
    <property type="match status" value="1"/>
</dbReference>
<organism evidence="2 3">
    <name type="scientific">Methylobacterium gossipiicola</name>
    <dbReference type="NCBI Taxonomy" id="582675"/>
    <lineage>
        <taxon>Bacteria</taxon>
        <taxon>Pseudomonadati</taxon>
        <taxon>Pseudomonadota</taxon>
        <taxon>Alphaproteobacteria</taxon>
        <taxon>Hyphomicrobiales</taxon>
        <taxon>Methylobacteriaceae</taxon>
        <taxon>Methylobacterium</taxon>
    </lineage>
</organism>
<dbReference type="InterPro" id="IPR029063">
    <property type="entry name" value="SAM-dependent_MTases_sf"/>
</dbReference>
<evidence type="ECO:0000313" key="3">
    <source>
        <dbReference type="Proteomes" id="UP000199229"/>
    </source>
</evidence>
<name>A0A1I2TWI3_9HYPH</name>
<dbReference type="EMBL" id="FOPM01000008">
    <property type="protein sequence ID" value="SFG68579.1"/>
    <property type="molecule type" value="Genomic_DNA"/>
</dbReference>
<evidence type="ECO:0000313" key="2">
    <source>
        <dbReference type="EMBL" id="SFG68579.1"/>
    </source>
</evidence>
<dbReference type="Gene3D" id="3.40.50.150">
    <property type="entry name" value="Vaccinia Virus protein VP39"/>
    <property type="match status" value="1"/>
</dbReference>
<accession>A0A1I2TWI3</accession>
<protein>
    <submittedName>
        <fullName evidence="2">Methyltransferase domain-containing protein</fullName>
    </submittedName>
</protein>
<keyword evidence="3" id="KW-1185">Reference proteome</keyword>
<dbReference type="RefSeq" id="WP_091970998.1">
    <property type="nucleotide sequence ID" value="NZ_FOPM01000008.1"/>
</dbReference>
<keyword evidence="2" id="KW-0489">Methyltransferase</keyword>